<comment type="subcellular location">
    <subcellularLocation>
        <location evidence="7">Nucleus</location>
        <location evidence="7">Nucleoplasm</location>
    </subcellularLocation>
</comment>
<dbReference type="PANTHER" id="PTHR46600">
    <property type="entry name" value="THAP DOMAIN-CONTAINING"/>
    <property type="match status" value="1"/>
</dbReference>
<dbReference type="Proteomes" id="UP000516260">
    <property type="component" value="Chromosome 15"/>
</dbReference>
<evidence type="ECO:0000259" key="9">
    <source>
        <dbReference type="PROSITE" id="PS50950"/>
    </source>
</evidence>
<organism evidence="10 11">
    <name type="scientific">Takifugu bimaculatus</name>
    <dbReference type="NCBI Taxonomy" id="433685"/>
    <lineage>
        <taxon>Eukaryota</taxon>
        <taxon>Metazoa</taxon>
        <taxon>Chordata</taxon>
        <taxon>Craniata</taxon>
        <taxon>Vertebrata</taxon>
        <taxon>Euteleostomi</taxon>
        <taxon>Actinopterygii</taxon>
        <taxon>Neopterygii</taxon>
        <taxon>Teleostei</taxon>
        <taxon>Neoteleostei</taxon>
        <taxon>Acanthomorphata</taxon>
        <taxon>Eupercaria</taxon>
        <taxon>Tetraodontiformes</taxon>
        <taxon>Tetradontoidea</taxon>
        <taxon>Tetraodontidae</taxon>
        <taxon>Takifugu</taxon>
    </lineage>
</organism>
<keyword evidence="3" id="KW-0862">Zinc</keyword>
<evidence type="ECO:0000313" key="10">
    <source>
        <dbReference type="EMBL" id="TNM97703.1"/>
    </source>
</evidence>
<evidence type="ECO:0000256" key="3">
    <source>
        <dbReference type="ARBA" id="ARBA00022833"/>
    </source>
</evidence>
<evidence type="ECO:0000256" key="4">
    <source>
        <dbReference type="ARBA" id="ARBA00023125"/>
    </source>
</evidence>
<dbReference type="GO" id="GO:0001935">
    <property type="term" value="P:endothelial cell proliferation"/>
    <property type="evidence" value="ECO:0007669"/>
    <property type="project" value="UniProtKB-UniRule"/>
</dbReference>
<dbReference type="Pfam" id="PF05485">
    <property type="entry name" value="THAP"/>
    <property type="match status" value="1"/>
</dbReference>
<keyword evidence="7" id="KW-0805">Transcription regulation</keyword>
<evidence type="ECO:0000256" key="1">
    <source>
        <dbReference type="ARBA" id="ARBA00022723"/>
    </source>
</evidence>
<dbReference type="GO" id="GO:0043565">
    <property type="term" value="F:sequence-specific DNA binding"/>
    <property type="evidence" value="ECO:0007669"/>
    <property type="project" value="UniProtKB-UniRule"/>
</dbReference>
<gene>
    <name evidence="10" type="ORF">fugu_013949</name>
</gene>
<keyword evidence="7" id="KW-0131">Cell cycle</keyword>
<evidence type="ECO:0000259" key="8">
    <source>
        <dbReference type="PROSITE" id="PS50157"/>
    </source>
</evidence>
<dbReference type="GO" id="GO:0008270">
    <property type="term" value="F:zinc ion binding"/>
    <property type="evidence" value="ECO:0007669"/>
    <property type="project" value="UniProtKB-KW"/>
</dbReference>
<dbReference type="InterPro" id="IPR013087">
    <property type="entry name" value="Znf_C2H2_type"/>
</dbReference>
<dbReference type="AlphaFoldDB" id="A0A4Z2BZY3"/>
<dbReference type="Gene3D" id="3.30.160.60">
    <property type="entry name" value="Classic Zinc Finger"/>
    <property type="match status" value="1"/>
</dbReference>
<keyword evidence="7" id="KW-0175">Coiled coil</keyword>
<dbReference type="EMBL" id="SWLE01000007">
    <property type="protein sequence ID" value="TNM97703.1"/>
    <property type="molecule type" value="Genomic_DNA"/>
</dbReference>
<dbReference type="InterPro" id="IPR036236">
    <property type="entry name" value="Znf_C2H2_sf"/>
</dbReference>
<keyword evidence="4 6" id="KW-0238">DNA-binding</keyword>
<feature type="domain" description="C2H2-type" evidence="8">
    <location>
        <begin position="324"/>
        <end position="351"/>
    </location>
</feature>
<protein>
    <recommendedName>
        <fullName evidence="7">THAP domain-containing protein 1</fullName>
    </recommendedName>
</protein>
<keyword evidence="2 5" id="KW-0863">Zinc-finger</keyword>
<dbReference type="PANTHER" id="PTHR46600:SF11">
    <property type="entry name" value="THAP DOMAIN-CONTAINING PROTEIN 10"/>
    <property type="match status" value="1"/>
</dbReference>
<dbReference type="PROSITE" id="PS00028">
    <property type="entry name" value="ZINC_FINGER_C2H2_1"/>
    <property type="match status" value="1"/>
</dbReference>
<evidence type="ECO:0000313" key="11">
    <source>
        <dbReference type="Proteomes" id="UP000516260"/>
    </source>
</evidence>
<dbReference type="PROSITE" id="PS50157">
    <property type="entry name" value="ZINC_FINGER_C2H2_2"/>
    <property type="match status" value="1"/>
</dbReference>
<keyword evidence="11" id="KW-1185">Reference proteome</keyword>
<dbReference type="InterPro" id="IPR026516">
    <property type="entry name" value="THAP1/10"/>
</dbReference>
<evidence type="ECO:0000256" key="2">
    <source>
        <dbReference type="ARBA" id="ARBA00022771"/>
    </source>
</evidence>
<name>A0A4Z2BZY3_9TELE</name>
<dbReference type="SMART" id="SM00980">
    <property type="entry name" value="THAP"/>
    <property type="match status" value="1"/>
</dbReference>
<accession>A0A4Z2BZY3</accession>
<dbReference type="SMART" id="SM00355">
    <property type="entry name" value="ZnF_C2H2"/>
    <property type="match status" value="1"/>
</dbReference>
<dbReference type="SMART" id="SM00692">
    <property type="entry name" value="DM3"/>
    <property type="match status" value="1"/>
</dbReference>
<reference evidence="10 11" key="1">
    <citation type="submission" date="2019-04" db="EMBL/GenBank/DDBJ databases">
        <title>The sequence and de novo assembly of Takifugu bimaculatus genome using PacBio and Hi-C technologies.</title>
        <authorList>
            <person name="Xu P."/>
            <person name="Liu B."/>
            <person name="Zhou Z."/>
        </authorList>
    </citation>
    <scope>NUCLEOTIDE SEQUENCE [LARGE SCALE GENOMIC DNA]</scope>
    <source>
        <strain evidence="10">TB-2018</strain>
        <tissue evidence="10">Muscle</tissue>
    </source>
</reference>
<dbReference type="GO" id="GO:0005654">
    <property type="term" value="C:nucleoplasm"/>
    <property type="evidence" value="ECO:0007669"/>
    <property type="project" value="UniProtKB-SubCell"/>
</dbReference>
<keyword evidence="1" id="KW-0479">Metal-binding</keyword>
<comment type="caution">
    <text evidence="10">The sequence shown here is derived from an EMBL/GenBank/DDBJ whole genome shotgun (WGS) entry which is preliminary data.</text>
</comment>
<dbReference type="SUPFAM" id="SSF57716">
    <property type="entry name" value="Glucocorticoid receptor-like (DNA-binding domain)"/>
    <property type="match status" value="1"/>
</dbReference>
<comment type="similarity">
    <text evidence="7">Belongs to the THAP1 family.</text>
</comment>
<sequence>MCSVLGCYSNRVPRFKLPEDPDMRLEWVQFLAMVNKQCFKESTWRDISICCDHFERDCFENPNHSPPTLKPGAVPSLCLHSEESEPSDKENHELSVETKGGFQQPGSCNSHSEGACGIPVPSDGPTTTLAVSPAHQKYMHFDLITKKAALVKTKGKFVVNEKCLLQLFRSKCPLCGSNLKIERSTKGTLVTVTRQCLQCEYRKKWESQASLKRPPTEDQYLTVGISPQLQQAAASINTHTVVPEVPQTVAVTEERDHTDDSERLSEKFDISDKHLPLDDEILESEGDENDSPLSDPARQQLCTDCGMFFSQQHPHMCLHKLKPHSCNFCGRRFVDLMSLNSHSRMHNTNYEHRHIFIKTKPDRPRLKQAQITKEKLHRCPNCFETSCL</sequence>
<dbReference type="PROSITE" id="PS50950">
    <property type="entry name" value="ZF_THAP"/>
    <property type="match status" value="1"/>
</dbReference>
<keyword evidence="7" id="KW-0539">Nucleus</keyword>
<proteinExistence type="inferred from homology"/>
<dbReference type="GO" id="GO:0003700">
    <property type="term" value="F:DNA-binding transcription factor activity"/>
    <property type="evidence" value="ECO:0007669"/>
    <property type="project" value="UniProtKB-UniRule"/>
</dbReference>
<keyword evidence="7" id="KW-0804">Transcription</keyword>
<evidence type="ECO:0000256" key="7">
    <source>
        <dbReference type="RuleBase" id="RU369073"/>
    </source>
</evidence>
<dbReference type="SUPFAM" id="SSF57667">
    <property type="entry name" value="beta-beta-alpha zinc fingers"/>
    <property type="match status" value="1"/>
</dbReference>
<feature type="domain" description="THAP-type" evidence="9">
    <location>
        <begin position="1"/>
        <end position="78"/>
    </location>
</feature>
<evidence type="ECO:0000256" key="6">
    <source>
        <dbReference type="PROSITE-ProRule" id="PRU00309"/>
    </source>
</evidence>
<dbReference type="InterPro" id="IPR006612">
    <property type="entry name" value="THAP_Znf"/>
</dbReference>
<evidence type="ECO:0000256" key="5">
    <source>
        <dbReference type="PROSITE-ProRule" id="PRU00042"/>
    </source>
</evidence>
<comment type="function">
    <text evidence="7">DNA-binding transcription regulator that regulates endothelial cell proliferation and G1/S cell-cycle progression. Specifically binds the 5'-[AT]NTNN[GT]GGCA[AGT]-3' core DNA sequence and acts by modulating expression of pRB-E2F cell-cycle target genes.</text>
</comment>